<sequence>MPLTPSFGDRRVGPIVRLYRRLEKRLLELLATGLPASVRRPYVWLQQALLRTVKFRLKVRRTLDDTEHEFRPLLAEALTGAWRDGMTAARLDLPHTPPVAVAVQSLIDDTLTVVRAAHDHVPQVMEDGFRRIVNDAVRADPADSMDRDRIVRRALEVFARKGITGFVDARGRRYDLVSYVELAVRSAITRAEVDGYCAQAAAAGHDLFIVSDVPGACPLCRQFEGECISISGATVGAISVNNSLGSPVAVRVLCSLAEARERGLFHRGCRHTIRVWTPDAPTPPRAVRVPDEVRARRRQARALARRQRQQERVNLIRNL</sequence>
<accession>A0ABS0DIA2</accession>
<evidence type="ECO:0000313" key="2">
    <source>
        <dbReference type="Proteomes" id="UP000707731"/>
    </source>
</evidence>
<dbReference type="RefSeq" id="WP_195005030.1">
    <property type="nucleotide sequence ID" value="NZ_JADLQN010000010.1"/>
</dbReference>
<dbReference type="InterPro" id="IPR009319">
    <property type="entry name" value="Phage_A118_VSP1"/>
</dbReference>
<proteinExistence type="predicted"/>
<dbReference type="Pfam" id="PF06152">
    <property type="entry name" value="Phage_min_cap2"/>
    <property type="match status" value="1"/>
</dbReference>
<dbReference type="Proteomes" id="UP000707731">
    <property type="component" value="Unassembled WGS sequence"/>
</dbReference>
<name>A0ABS0DIA2_9NOCA</name>
<gene>
    <name evidence="1" type="ORF">IU449_27220</name>
</gene>
<keyword evidence="2" id="KW-1185">Reference proteome</keyword>
<organism evidence="1 2">
    <name type="scientific">Nocardia higoensis</name>
    <dbReference type="NCBI Taxonomy" id="228599"/>
    <lineage>
        <taxon>Bacteria</taxon>
        <taxon>Bacillati</taxon>
        <taxon>Actinomycetota</taxon>
        <taxon>Actinomycetes</taxon>
        <taxon>Mycobacteriales</taxon>
        <taxon>Nocardiaceae</taxon>
        <taxon>Nocardia</taxon>
    </lineage>
</organism>
<comment type="caution">
    <text evidence="1">The sequence shown here is derived from an EMBL/GenBank/DDBJ whole genome shotgun (WGS) entry which is preliminary data.</text>
</comment>
<evidence type="ECO:0000313" key="1">
    <source>
        <dbReference type="EMBL" id="MBF6358192.1"/>
    </source>
</evidence>
<dbReference type="EMBL" id="JADLQN010000010">
    <property type="protein sequence ID" value="MBF6358192.1"/>
    <property type="molecule type" value="Genomic_DNA"/>
</dbReference>
<reference evidence="1 2" key="1">
    <citation type="submission" date="2020-10" db="EMBL/GenBank/DDBJ databases">
        <title>Identification of Nocardia species via Next-generation sequencing and recognition of intraspecies genetic diversity.</title>
        <authorList>
            <person name="Li P."/>
            <person name="Li P."/>
            <person name="Lu B."/>
        </authorList>
    </citation>
    <scope>NUCLEOTIDE SEQUENCE [LARGE SCALE GENOMIC DNA]</scope>
    <source>
        <strain evidence="1 2">BJ06-0143</strain>
    </source>
</reference>
<protein>
    <recommendedName>
        <fullName evidence="3">Phage minor capsid protein 2</fullName>
    </recommendedName>
</protein>
<evidence type="ECO:0008006" key="3">
    <source>
        <dbReference type="Google" id="ProtNLM"/>
    </source>
</evidence>